<name>A0AA96J4V1_9FLAO</name>
<gene>
    <name evidence="3" type="ORF">RN605_00060</name>
    <name evidence="2" type="ORF">RN608_06760</name>
</gene>
<keyword evidence="1" id="KW-1133">Transmembrane helix</keyword>
<sequence>MKINWGKGIVIAFVLFMSFILFFVFKVQTNHKYDNELVVDKYYQKELLVNNDIQKEQNAQNLNEGVSLTTDGNSIIIDFPASFDFSKINGKVSLYRPSSQKLDFEMPVSLSSPRLLIPKSKLADGRWDIAIDWNYQGTNYLNKETLFL</sequence>
<protein>
    <submittedName>
        <fullName evidence="3">FixH family protein</fullName>
    </submittedName>
</protein>
<evidence type="ECO:0000313" key="3">
    <source>
        <dbReference type="EMBL" id="WNM21765.1"/>
    </source>
</evidence>
<dbReference type="AlphaFoldDB" id="A0AA96J4V1"/>
<dbReference type="KEGG" id="fcj:RN605_00060"/>
<organism evidence="3 4">
    <name type="scientific">Flavobacterium capsici</name>
    <dbReference type="NCBI Taxonomy" id="3075618"/>
    <lineage>
        <taxon>Bacteria</taxon>
        <taxon>Pseudomonadati</taxon>
        <taxon>Bacteroidota</taxon>
        <taxon>Flavobacteriia</taxon>
        <taxon>Flavobacteriales</taxon>
        <taxon>Flavobacteriaceae</taxon>
        <taxon>Flavobacterium</taxon>
    </lineage>
</organism>
<feature type="transmembrane region" description="Helical" evidence="1">
    <location>
        <begin position="6"/>
        <end position="25"/>
    </location>
</feature>
<keyword evidence="4" id="KW-1185">Reference proteome</keyword>
<dbReference type="Pfam" id="PF05751">
    <property type="entry name" value="FixH"/>
    <property type="match status" value="1"/>
</dbReference>
<evidence type="ECO:0000256" key="1">
    <source>
        <dbReference type="SAM" id="Phobius"/>
    </source>
</evidence>
<dbReference type="Proteomes" id="UP001304515">
    <property type="component" value="Chromosome"/>
</dbReference>
<reference evidence="3 4" key="1">
    <citation type="submission" date="2023-09" db="EMBL/GenBank/DDBJ databases">
        <title>Flavobacterium sp. a novel bacteria isolate from Pepper rhizosphere.</title>
        <authorList>
            <person name="Peng Y."/>
            <person name="Lee J."/>
        </authorList>
    </citation>
    <scope>NUCLEOTIDE SEQUENCE [LARGE SCALE GENOMIC DNA]</scope>
    <source>
        <strain evidence="2">PMR2A8</strain>
        <strain evidence="3 4">PMTSA4</strain>
    </source>
</reference>
<proteinExistence type="predicted"/>
<evidence type="ECO:0000313" key="2">
    <source>
        <dbReference type="EMBL" id="WNM20375.1"/>
    </source>
</evidence>
<dbReference type="EMBL" id="CP134878">
    <property type="protein sequence ID" value="WNM20375.1"/>
    <property type="molecule type" value="Genomic_DNA"/>
</dbReference>
<dbReference type="InterPro" id="IPR008620">
    <property type="entry name" value="FixH"/>
</dbReference>
<dbReference type="RefSeq" id="WP_313325725.1">
    <property type="nucleotide sequence ID" value="NZ_CP134878.1"/>
</dbReference>
<keyword evidence="1" id="KW-0472">Membrane</keyword>
<evidence type="ECO:0000313" key="4">
    <source>
        <dbReference type="Proteomes" id="UP001304515"/>
    </source>
</evidence>
<accession>A0AA96J4V1</accession>
<keyword evidence="1" id="KW-0812">Transmembrane</keyword>
<accession>A0AA96F314</accession>
<dbReference type="EMBL" id="CP134890">
    <property type="protein sequence ID" value="WNM21765.1"/>
    <property type="molecule type" value="Genomic_DNA"/>
</dbReference>